<dbReference type="AlphaFoldDB" id="A0A223KMY7"/>
<evidence type="ECO:0000256" key="3">
    <source>
        <dbReference type="ARBA" id="ARBA00018323"/>
    </source>
</evidence>
<dbReference type="InterPro" id="IPR006366">
    <property type="entry name" value="CobA/CysG_C"/>
</dbReference>
<dbReference type="PANTHER" id="PTHR45790">
    <property type="entry name" value="SIROHEME SYNTHASE-RELATED"/>
    <property type="match status" value="1"/>
</dbReference>
<gene>
    <name evidence="11" type="ORF">BC6307_05240</name>
</gene>
<dbReference type="KEGG" id="bcoh:BC6307_05240"/>
<dbReference type="GO" id="GO:0004852">
    <property type="term" value="F:uroporphyrinogen-III synthase activity"/>
    <property type="evidence" value="ECO:0007669"/>
    <property type="project" value="InterPro"/>
</dbReference>
<evidence type="ECO:0000259" key="10">
    <source>
        <dbReference type="Pfam" id="PF00590"/>
    </source>
</evidence>
<dbReference type="FunFam" id="3.30.950.10:FF:000001">
    <property type="entry name" value="Siroheme synthase"/>
    <property type="match status" value="1"/>
</dbReference>
<dbReference type="Gene3D" id="3.30.950.10">
    <property type="entry name" value="Methyltransferase, Cobalt-precorrin-4 Transmethylase, Domain 2"/>
    <property type="match status" value="1"/>
</dbReference>
<feature type="domain" description="Tetrapyrrole methylase" evidence="10">
    <location>
        <begin position="5"/>
        <end position="213"/>
    </location>
</feature>
<keyword evidence="4 9" id="KW-0489">Methyltransferase</keyword>
<evidence type="ECO:0000256" key="2">
    <source>
        <dbReference type="ARBA" id="ARBA00012162"/>
    </source>
</evidence>
<evidence type="ECO:0000256" key="1">
    <source>
        <dbReference type="ARBA" id="ARBA00005879"/>
    </source>
</evidence>
<name>A0A223KMY7_9BACI</name>
<dbReference type="Proteomes" id="UP000215224">
    <property type="component" value="Chromosome"/>
</dbReference>
<dbReference type="PANTHER" id="PTHR45790:SF3">
    <property type="entry name" value="S-ADENOSYL-L-METHIONINE-DEPENDENT UROPORPHYRINOGEN III METHYLTRANSFERASE, CHLOROPLASTIC"/>
    <property type="match status" value="1"/>
</dbReference>
<evidence type="ECO:0000256" key="6">
    <source>
        <dbReference type="ARBA" id="ARBA00022691"/>
    </source>
</evidence>
<keyword evidence="6" id="KW-0949">S-adenosyl-L-methionine</keyword>
<dbReference type="InterPro" id="IPR050161">
    <property type="entry name" value="Siro_Cobalamin_biosynth"/>
</dbReference>
<dbReference type="NCBIfam" id="NF004790">
    <property type="entry name" value="PRK06136.1"/>
    <property type="match status" value="1"/>
</dbReference>
<dbReference type="RefSeq" id="WP_084380173.1">
    <property type="nucleotide sequence ID" value="NZ_CP018866.1"/>
</dbReference>
<reference evidence="11 12" key="1">
    <citation type="submission" date="2016-12" db="EMBL/GenBank/DDBJ databases">
        <title>The whole genome sequencing and assembly of Bacillus cohnii DSM 6307T strain.</title>
        <authorList>
            <person name="Lee Y.-J."/>
            <person name="Yi H."/>
            <person name="Bahn Y.-S."/>
            <person name="Kim J.F."/>
            <person name="Lee D.-W."/>
        </authorList>
    </citation>
    <scope>NUCLEOTIDE SEQUENCE [LARGE SCALE GENOMIC DNA]</scope>
    <source>
        <strain evidence="11 12">DSM 6307</strain>
    </source>
</reference>
<dbReference type="GO" id="GO:0032259">
    <property type="term" value="P:methylation"/>
    <property type="evidence" value="ECO:0007669"/>
    <property type="project" value="UniProtKB-KW"/>
</dbReference>
<dbReference type="Pfam" id="PF00590">
    <property type="entry name" value="TP_methylase"/>
    <property type="match status" value="1"/>
</dbReference>
<organism evidence="11 12">
    <name type="scientific">Sutcliffiella cohnii</name>
    <dbReference type="NCBI Taxonomy" id="33932"/>
    <lineage>
        <taxon>Bacteria</taxon>
        <taxon>Bacillati</taxon>
        <taxon>Bacillota</taxon>
        <taxon>Bacilli</taxon>
        <taxon>Bacillales</taxon>
        <taxon>Bacillaceae</taxon>
        <taxon>Sutcliffiella</taxon>
    </lineage>
</organism>
<sequence>MNGFVSFVGAGPGDIGLITEKGIRCIEKADVILYDRLVNPRLLRYANGNCEFIYCGKLPNRHVMRQEMINVALVEYALKGLRVVRLKGGDPSVFGRVGEEAEAVKEANINYEIVPGVTSSIAAASYAGFPVTHREYSTSFTVRTGHYCNNNANYNREKDEHGDTIAYYMGVKNLPHHCEHLIKEGLSPETKVAVIEWATTGKQRTVVGTLSTITNIVKDKNIQNPAMTLIGDVVSLREKLSWFEEKSLFGKRILIAKATSEDSELEQYLLGLGSEAYAFPTLKKEIVPLSVDDIEKVLKTEKLLITVPESVDILIDSLFGYGYDVRDLPRMIGCLTEKTLRALQSSGIRGTLVTELEEGMVVIGSQYGKQSPHHPVSIVTHRLVRDERFTEVETRLIEEDHWETIIFPNRASVHTFIKEAKVLGLPLETLKFAYIGKSVKAYAEQHGFTEVDNEVQEELNKWLNNNRKLLSLKEKQKEYNPRVLQLSK</sequence>
<keyword evidence="5 9" id="KW-0808">Transferase</keyword>
<dbReference type="STRING" id="1314751.GCA_001591425_00684"/>
<evidence type="ECO:0000256" key="5">
    <source>
        <dbReference type="ARBA" id="ARBA00022679"/>
    </source>
</evidence>
<dbReference type="InterPro" id="IPR000878">
    <property type="entry name" value="4pyrrol_Mease"/>
</dbReference>
<comment type="similarity">
    <text evidence="1 9">Belongs to the precorrin methyltransferase family.</text>
</comment>
<dbReference type="InterPro" id="IPR036108">
    <property type="entry name" value="4pyrrol_syn_uPrphyn_synt_sf"/>
</dbReference>
<keyword evidence="7" id="KW-0627">Porphyrin biosynthesis</keyword>
<evidence type="ECO:0000256" key="4">
    <source>
        <dbReference type="ARBA" id="ARBA00022603"/>
    </source>
</evidence>
<dbReference type="SUPFAM" id="SSF69618">
    <property type="entry name" value="HemD-like"/>
    <property type="match status" value="1"/>
</dbReference>
<dbReference type="SUPFAM" id="SSF53790">
    <property type="entry name" value="Tetrapyrrole methylase"/>
    <property type="match status" value="1"/>
</dbReference>
<evidence type="ECO:0000313" key="12">
    <source>
        <dbReference type="Proteomes" id="UP000215224"/>
    </source>
</evidence>
<dbReference type="EC" id="2.1.1.107" evidence="2"/>
<evidence type="ECO:0000256" key="8">
    <source>
        <dbReference type="ARBA" id="ARBA00079776"/>
    </source>
</evidence>
<dbReference type="EMBL" id="CP018866">
    <property type="protein sequence ID" value="AST90728.1"/>
    <property type="molecule type" value="Genomic_DNA"/>
</dbReference>
<dbReference type="GO" id="GO:0004851">
    <property type="term" value="F:uroporphyrin-III C-methyltransferase activity"/>
    <property type="evidence" value="ECO:0007669"/>
    <property type="project" value="UniProtKB-EC"/>
</dbReference>
<protein>
    <recommendedName>
        <fullName evidence="3">Uroporphyrinogen-III C-methyltransferase</fullName>
        <ecNumber evidence="2">2.1.1.107</ecNumber>
    </recommendedName>
    <alternativeName>
        <fullName evidence="8">Uroporphyrinogen III methylase</fullName>
    </alternativeName>
</protein>
<dbReference type="InterPro" id="IPR014777">
    <property type="entry name" value="4pyrrole_Mease_sub1"/>
</dbReference>
<keyword evidence="12" id="KW-1185">Reference proteome</keyword>
<accession>A0A223KMY7</accession>
<evidence type="ECO:0000313" key="11">
    <source>
        <dbReference type="EMBL" id="AST90728.1"/>
    </source>
</evidence>
<dbReference type="NCBIfam" id="TIGR01469">
    <property type="entry name" value="cobA_cysG_Cterm"/>
    <property type="match status" value="1"/>
</dbReference>
<dbReference type="PROSITE" id="PS00840">
    <property type="entry name" value="SUMT_2"/>
    <property type="match status" value="1"/>
</dbReference>
<dbReference type="InterPro" id="IPR003043">
    <property type="entry name" value="Uropor_MeTrfase_CS"/>
</dbReference>
<dbReference type="FunFam" id="3.40.1010.10:FF:000001">
    <property type="entry name" value="Siroheme synthase"/>
    <property type="match status" value="1"/>
</dbReference>
<dbReference type="GO" id="GO:0019354">
    <property type="term" value="P:siroheme biosynthetic process"/>
    <property type="evidence" value="ECO:0007669"/>
    <property type="project" value="InterPro"/>
</dbReference>
<dbReference type="Gene3D" id="3.40.1010.10">
    <property type="entry name" value="Cobalt-precorrin-4 Transmethylase, Domain 1"/>
    <property type="match status" value="1"/>
</dbReference>
<evidence type="ECO:0000256" key="7">
    <source>
        <dbReference type="ARBA" id="ARBA00023244"/>
    </source>
</evidence>
<dbReference type="CDD" id="cd11642">
    <property type="entry name" value="SUMT"/>
    <property type="match status" value="1"/>
</dbReference>
<evidence type="ECO:0000256" key="9">
    <source>
        <dbReference type="RuleBase" id="RU003960"/>
    </source>
</evidence>
<dbReference type="InterPro" id="IPR035996">
    <property type="entry name" value="4pyrrol_Methylase_sf"/>
</dbReference>
<proteinExistence type="inferred from homology"/>
<dbReference type="InterPro" id="IPR014776">
    <property type="entry name" value="4pyrrole_Mease_sub2"/>
</dbReference>